<sequence length="53" mass="6256">MLHEVTRRTVRIFDKSGEAVDREQIESNVQYDAGDKGVYRHYTKRNLRTTNSN</sequence>
<dbReference type="EMBL" id="JAGETQ010000124">
    <property type="protein sequence ID" value="MBO1916509.1"/>
    <property type="molecule type" value="Genomic_DNA"/>
</dbReference>
<proteinExistence type="predicted"/>
<evidence type="ECO:0000313" key="2">
    <source>
        <dbReference type="Proteomes" id="UP000664477"/>
    </source>
</evidence>
<gene>
    <name evidence="1" type="ORF">J4727_16500</name>
</gene>
<protein>
    <submittedName>
        <fullName evidence="1">Uncharacterized protein</fullName>
    </submittedName>
</protein>
<comment type="caution">
    <text evidence="1">The sequence shown here is derived from an EMBL/GenBank/DDBJ whole genome shotgun (WGS) entry which is preliminary data.</text>
</comment>
<dbReference type="Proteomes" id="UP000664477">
    <property type="component" value="Unassembled WGS sequence"/>
</dbReference>
<reference evidence="1" key="1">
    <citation type="submission" date="2021-03" db="EMBL/GenBank/DDBJ databases">
        <title>Molecular epidemiology and mechanisms of colistin and carbapenem resistance in Enterobacteriaceae from clinical isolates, the environment and porcine samples in Pretoria, South Africa.</title>
        <authorList>
            <person name="Bogoshi D."/>
            <person name="Mbelle N.M."/>
            <person name="Naidoo V."/>
            <person name="Osei Sekyere J."/>
        </authorList>
    </citation>
    <scope>NUCLEOTIDE SEQUENCE</scope>
    <source>
        <strain evidence="1">C052</strain>
    </source>
</reference>
<evidence type="ECO:0000313" key="1">
    <source>
        <dbReference type="EMBL" id="MBO1916509.1"/>
    </source>
</evidence>
<organism evidence="1 2">
    <name type="scientific">Providencia rettgeri</name>
    <dbReference type="NCBI Taxonomy" id="587"/>
    <lineage>
        <taxon>Bacteria</taxon>
        <taxon>Pseudomonadati</taxon>
        <taxon>Pseudomonadota</taxon>
        <taxon>Gammaproteobacteria</taxon>
        <taxon>Enterobacterales</taxon>
        <taxon>Morganellaceae</taxon>
        <taxon>Providencia</taxon>
    </lineage>
</organism>
<dbReference type="AlphaFoldDB" id="A0A939SJK5"/>
<accession>A0A939SJK5</accession>
<name>A0A939SJK5_PRORE</name>